<dbReference type="PROSITE" id="PS51257">
    <property type="entry name" value="PROKAR_LIPOPROTEIN"/>
    <property type="match status" value="1"/>
</dbReference>
<evidence type="ECO:0000313" key="3">
    <source>
        <dbReference type="Proteomes" id="UP000319342"/>
    </source>
</evidence>
<evidence type="ECO:0008006" key="4">
    <source>
        <dbReference type="Google" id="ProtNLM"/>
    </source>
</evidence>
<feature type="signal peptide" evidence="1">
    <location>
        <begin position="1"/>
        <end position="23"/>
    </location>
</feature>
<dbReference type="Proteomes" id="UP000319342">
    <property type="component" value="Chromosome"/>
</dbReference>
<keyword evidence="1" id="KW-0732">Signal</keyword>
<reference evidence="2 3" key="1">
    <citation type="submission" date="2019-02" db="EMBL/GenBank/DDBJ databases">
        <title>Deep-cultivation of Planctomycetes and their phenomic and genomic characterization uncovers novel biology.</title>
        <authorList>
            <person name="Wiegand S."/>
            <person name="Jogler M."/>
            <person name="Boedeker C."/>
            <person name="Pinto D."/>
            <person name="Vollmers J."/>
            <person name="Rivas-Marin E."/>
            <person name="Kohn T."/>
            <person name="Peeters S.H."/>
            <person name="Heuer A."/>
            <person name="Rast P."/>
            <person name="Oberbeckmann S."/>
            <person name="Bunk B."/>
            <person name="Jeske O."/>
            <person name="Meyerdierks A."/>
            <person name="Storesund J.E."/>
            <person name="Kallscheuer N."/>
            <person name="Luecker S."/>
            <person name="Lage O.M."/>
            <person name="Pohl T."/>
            <person name="Merkel B.J."/>
            <person name="Hornburger P."/>
            <person name="Mueller R.-W."/>
            <person name="Bruemmer F."/>
            <person name="Labrenz M."/>
            <person name="Spormann A.M."/>
            <person name="Op den Camp H."/>
            <person name="Overmann J."/>
            <person name="Amann R."/>
            <person name="Jetten M.S.M."/>
            <person name="Mascher T."/>
            <person name="Medema M.H."/>
            <person name="Devos D.P."/>
            <person name="Kaster A.-K."/>
            <person name="Ovreas L."/>
            <person name="Rohde M."/>
            <person name="Galperin M.Y."/>
            <person name="Jogler C."/>
        </authorList>
    </citation>
    <scope>NUCLEOTIDE SEQUENCE [LARGE SCALE GENOMIC DNA]</scope>
    <source>
        <strain evidence="2 3">Pla163</strain>
    </source>
</reference>
<proteinExistence type="predicted"/>
<evidence type="ECO:0000256" key="1">
    <source>
        <dbReference type="SAM" id="SignalP"/>
    </source>
</evidence>
<evidence type="ECO:0000313" key="2">
    <source>
        <dbReference type="EMBL" id="QDU85767.1"/>
    </source>
</evidence>
<protein>
    <recommendedName>
        <fullName evidence="4">ABC-type transport auxiliary lipoprotein component domain-containing protein</fullName>
    </recommendedName>
</protein>
<gene>
    <name evidence="2" type="ORF">Pla163_29040</name>
</gene>
<accession>A0A518D2S1</accession>
<sequence precursor="true">MRSDRTRPAVALVLALFASSCLSAPEPPKYRYLVLSTDTPSSAAPLELAHPVRLVEIGADDGARDVLTWQGPGARLERRALDRWAVAPTDHVRRLVLERLAPGGPAASARRLSIEIVAFGGSGAGSEARAQVELFATVEAADGTLVSARSYSAERLLDAGADPLDELCAQLGQISAELVTRVVTDAGS</sequence>
<dbReference type="RefSeq" id="WP_145189746.1">
    <property type="nucleotide sequence ID" value="NZ_CP036290.1"/>
</dbReference>
<keyword evidence="3" id="KW-1185">Reference proteome</keyword>
<feature type="chain" id="PRO_5021829100" description="ABC-type transport auxiliary lipoprotein component domain-containing protein" evidence="1">
    <location>
        <begin position="24"/>
        <end position="188"/>
    </location>
</feature>
<dbReference type="EMBL" id="CP036290">
    <property type="protein sequence ID" value="QDU85767.1"/>
    <property type="molecule type" value="Genomic_DNA"/>
</dbReference>
<dbReference type="SUPFAM" id="SSF159594">
    <property type="entry name" value="XCC0632-like"/>
    <property type="match status" value="1"/>
</dbReference>
<dbReference type="Gene3D" id="3.40.50.10610">
    <property type="entry name" value="ABC-type transport auxiliary lipoprotein component"/>
    <property type="match status" value="1"/>
</dbReference>
<dbReference type="AlphaFoldDB" id="A0A518D2S1"/>
<name>A0A518D2S1_9BACT</name>
<organism evidence="2 3">
    <name type="scientific">Rohdeia mirabilis</name>
    <dbReference type="NCBI Taxonomy" id="2528008"/>
    <lineage>
        <taxon>Bacteria</taxon>
        <taxon>Pseudomonadati</taxon>
        <taxon>Planctomycetota</taxon>
        <taxon>Planctomycetia</taxon>
        <taxon>Planctomycetia incertae sedis</taxon>
        <taxon>Rohdeia</taxon>
    </lineage>
</organism>